<dbReference type="KEGG" id="cex:CSE_03490"/>
<dbReference type="OrthoDB" id="9803224at2"/>
<comment type="subunit">
    <text evidence="6">Heterotetramer of 2 MoaD subunits and 2 MoaE subunits. Also stable as homodimer. The enzyme changes between these two forms during catalysis.</text>
</comment>
<organism evidence="12 13">
    <name type="scientific">Caldisericum exile (strain DSM 21853 / NBRC 104410 / AZM16c01)</name>
    <dbReference type="NCBI Taxonomy" id="511051"/>
    <lineage>
        <taxon>Bacteria</taxon>
        <taxon>Pseudomonadati</taxon>
        <taxon>Caldisericota/Cryosericota group</taxon>
        <taxon>Caldisericota</taxon>
        <taxon>Caldisericia</taxon>
        <taxon>Caldisericales</taxon>
        <taxon>Caldisericaceae</taxon>
        <taxon>Caldisericum</taxon>
    </lineage>
</organism>
<evidence type="ECO:0000256" key="4">
    <source>
        <dbReference type="ARBA" id="ARBA00013858"/>
    </source>
</evidence>
<evidence type="ECO:0000313" key="12">
    <source>
        <dbReference type="EMBL" id="BAL80475.1"/>
    </source>
</evidence>
<dbReference type="Pfam" id="PF02391">
    <property type="entry name" value="MoaE"/>
    <property type="match status" value="1"/>
</dbReference>
<name>A0A7U6GDM0_CALEA</name>
<evidence type="ECO:0000256" key="1">
    <source>
        <dbReference type="ARBA" id="ARBA00005046"/>
    </source>
</evidence>
<dbReference type="Gene3D" id="3.90.1170.40">
    <property type="entry name" value="Molybdopterin biosynthesis MoaE subunit"/>
    <property type="match status" value="1"/>
</dbReference>
<dbReference type="InterPro" id="IPR036563">
    <property type="entry name" value="MoaE_sf"/>
</dbReference>
<evidence type="ECO:0000256" key="7">
    <source>
        <dbReference type="ARBA" id="ARBA00029745"/>
    </source>
</evidence>
<keyword evidence="5" id="KW-0501">Molybdenum cofactor biosynthesis</keyword>
<evidence type="ECO:0000256" key="10">
    <source>
        <dbReference type="ARBA" id="ARBA00032474"/>
    </source>
</evidence>
<dbReference type="CDD" id="cd00756">
    <property type="entry name" value="MoaE"/>
    <property type="match status" value="1"/>
</dbReference>
<reference evidence="12 13" key="1">
    <citation type="submission" date="2011-01" db="EMBL/GenBank/DDBJ databases">
        <title>Whole genome sequence of Caldisericum exile AZM16c01.</title>
        <authorList>
            <person name="Narita-Yamada S."/>
            <person name="Kawakoshi A."/>
            <person name="Nakamura S."/>
            <person name="Sasagawa M."/>
            <person name="Fukada J."/>
            <person name="Sekine M."/>
            <person name="Kato Y."/>
            <person name="Fukai R."/>
            <person name="Sasaki K."/>
            <person name="Hanamaki A."/>
            <person name="Narita H."/>
            <person name="Konno Y."/>
            <person name="Mori K."/>
            <person name="Yamazaki S."/>
            <person name="Suzuki K."/>
            <person name="Fujita N."/>
        </authorList>
    </citation>
    <scope>NUCLEOTIDE SEQUENCE [LARGE SCALE GENOMIC DNA]</scope>
    <source>
        <strain evidence="13">DSM 21853 / NBRC 104410 / AZM16c01</strain>
    </source>
</reference>
<dbReference type="SUPFAM" id="SSF54690">
    <property type="entry name" value="Molybdopterin synthase subunit MoaE"/>
    <property type="match status" value="1"/>
</dbReference>
<comment type="catalytic activity">
    <reaction evidence="11">
        <text>2 [molybdopterin-synthase sulfur-carrier protein]-C-terminal-Gly-aminoethanethioate + cyclic pyranopterin phosphate + H2O = molybdopterin + 2 [molybdopterin-synthase sulfur-carrier protein]-C-terminal Gly-Gly + 2 H(+)</text>
        <dbReference type="Rhea" id="RHEA:26333"/>
        <dbReference type="Rhea" id="RHEA-COMP:12202"/>
        <dbReference type="Rhea" id="RHEA-COMP:19907"/>
        <dbReference type="ChEBI" id="CHEBI:15377"/>
        <dbReference type="ChEBI" id="CHEBI:15378"/>
        <dbReference type="ChEBI" id="CHEBI:58698"/>
        <dbReference type="ChEBI" id="CHEBI:59648"/>
        <dbReference type="ChEBI" id="CHEBI:90778"/>
        <dbReference type="ChEBI" id="CHEBI:232372"/>
        <dbReference type="EC" id="2.8.1.12"/>
    </reaction>
</comment>
<dbReference type="Proteomes" id="UP000004793">
    <property type="component" value="Chromosome"/>
</dbReference>
<accession>A0A7U6GDM0</accession>
<dbReference type="RefSeq" id="WP_014452882.1">
    <property type="nucleotide sequence ID" value="NC_017096.1"/>
</dbReference>
<dbReference type="InterPro" id="IPR003448">
    <property type="entry name" value="Mopterin_biosynth_MoaE"/>
</dbReference>
<evidence type="ECO:0000256" key="5">
    <source>
        <dbReference type="ARBA" id="ARBA00023150"/>
    </source>
</evidence>
<dbReference type="EMBL" id="AP012051">
    <property type="protein sequence ID" value="BAL80475.1"/>
    <property type="molecule type" value="Genomic_DNA"/>
</dbReference>
<evidence type="ECO:0000256" key="2">
    <source>
        <dbReference type="ARBA" id="ARBA00005426"/>
    </source>
</evidence>
<keyword evidence="13" id="KW-1185">Reference proteome</keyword>
<sequence>MVKLTKDKINEFELTELLRNDEAGSIVVFLGEPRKGSLDGNVSSIEYTAYEEMAVQELKKIEEEAKKREGILNVIIVHRLGDIPLKETSLFVGVSSRHREEGFETAKWIIEEVKKVVPIWKEIKYEGNRNS</sequence>
<comment type="similarity">
    <text evidence="2">Belongs to the MoaE family.</text>
</comment>
<dbReference type="EC" id="2.8.1.12" evidence="3"/>
<gene>
    <name evidence="12" type="primary">moaE</name>
    <name evidence="12" type="ordered locus">CSE_03490</name>
</gene>
<evidence type="ECO:0000256" key="6">
    <source>
        <dbReference type="ARBA" id="ARBA00026066"/>
    </source>
</evidence>
<dbReference type="GO" id="GO:0006777">
    <property type="term" value="P:Mo-molybdopterin cofactor biosynthetic process"/>
    <property type="evidence" value="ECO:0007669"/>
    <property type="project" value="UniProtKB-KW"/>
</dbReference>
<evidence type="ECO:0000313" key="13">
    <source>
        <dbReference type="Proteomes" id="UP000004793"/>
    </source>
</evidence>
<dbReference type="GO" id="GO:0030366">
    <property type="term" value="F:molybdopterin synthase activity"/>
    <property type="evidence" value="ECO:0007669"/>
    <property type="project" value="UniProtKB-EC"/>
</dbReference>
<evidence type="ECO:0000256" key="9">
    <source>
        <dbReference type="ARBA" id="ARBA00030781"/>
    </source>
</evidence>
<protein>
    <recommendedName>
        <fullName evidence="4">Molybdopterin synthase catalytic subunit</fullName>
        <ecNumber evidence="3">2.8.1.12</ecNumber>
    </recommendedName>
    <alternativeName>
        <fullName evidence="9">MPT synthase subunit 2</fullName>
    </alternativeName>
    <alternativeName>
        <fullName evidence="7">Molybdenum cofactor biosynthesis protein E</fullName>
    </alternativeName>
    <alternativeName>
        <fullName evidence="8">Molybdopterin-converting factor large subunit</fullName>
    </alternativeName>
    <alternativeName>
        <fullName evidence="10">Molybdopterin-converting factor subunit 2</fullName>
    </alternativeName>
</protein>
<evidence type="ECO:0000256" key="8">
    <source>
        <dbReference type="ARBA" id="ARBA00030407"/>
    </source>
</evidence>
<comment type="pathway">
    <text evidence="1">Cofactor biosynthesis; molybdopterin biosynthesis.</text>
</comment>
<proteinExistence type="inferred from homology"/>
<dbReference type="PANTHER" id="PTHR23404">
    <property type="entry name" value="MOLYBDOPTERIN SYNTHASE RELATED"/>
    <property type="match status" value="1"/>
</dbReference>
<dbReference type="AlphaFoldDB" id="A0A7U6GDM0"/>
<evidence type="ECO:0000256" key="3">
    <source>
        <dbReference type="ARBA" id="ARBA00011950"/>
    </source>
</evidence>
<evidence type="ECO:0000256" key="11">
    <source>
        <dbReference type="ARBA" id="ARBA00049878"/>
    </source>
</evidence>